<evidence type="ECO:0000256" key="8">
    <source>
        <dbReference type="ARBA" id="ARBA00023242"/>
    </source>
</evidence>
<keyword evidence="7" id="KW-0804">Transcription</keyword>
<dbReference type="Gene3D" id="3.30.160.60">
    <property type="entry name" value="Classic Zinc Finger"/>
    <property type="match status" value="2"/>
</dbReference>
<keyword evidence="2" id="KW-0479">Metal-binding</keyword>
<evidence type="ECO:0000313" key="14">
    <source>
        <dbReference type="EMBL" id="KAF3228598.1"/>
    </source>
</evidence>
<evidence type="ECO:0000313" key="12">
    <source>
        <dbReference type="EMBL" id="KAF3213436.1"/>
    </source>
</evidence>
<feature type="compositionally biased region" description="Polar residues" evidence="10">
    <location>
        <begin position="59"/>
        <end position="75"/>
    </location>
</feature>
<dbReference type="GO" id="GO:0005634">
    <property type="term" value="C:nucleus"/>
    <property type="evidence" value="ECO:0007669"/>
    <property type="project" value="UniProtKB-SubCell"/>
</dbReference>
<dbReference type="EMBL" id="WIPF01000015">
    <property type="protein sequence ID" value="KAF3228599.1"/>
    <property type="molecule type" value="Genomic_DNA"/>
</dbReference>
<evidence type="ECO:0000256" key="1">
    <source>
        <dbReference type="ARBA" id="ARBA00004123"/>
    </source>
</evidence>
<evidence type="ECO:0000256" key="10">
    <source>
        <dbReference type="SAM" id="MobiDB-lite"/>
    </source>
</evidence>
<evidence type="ECO:0000256" key="3">
    <source>
        <dbReference type="ARBA" id="ARBA00022737"/>
    </source>
</evidence>
<dbReference type="InterPro" id="IPR036236">
    <property type="entry name" value="Znf_C2H2_sf"/>
</dbReference>
<feature type="region of interest" description="Disordered" evidence="10">
    <location>
        <begin position="804"/>
        <end position="846"/>
    </location>
</feature>
<name>A0A6G1MAY6_ORBOL</name>
<dbReference type="EMBL" id="WIPF01000015">
    <property type="protein sequence ID" value="KAF3228598.1"/>
    <property type="molecule type" value="Genomic_DNA"/>
</dbReference>
<dbReference type="AlphaFoldDB" id="A0A6G1MAY6"/>
<dbReference type="GO" id="GO:0000977">
    <property type="term" value="F:RNA polymerase II transcription regulatory region sequence-specific DNA binding"/>
    <property type="evidence" value="ECO:0007669"/>
    <property type="project" value="TreeGrafter"/>
</dbReference>
<dbReference type="Proteomes" id="UP000472727">
    <property type="component" value="Unassembled WGS sequence"/>
</dbReference>
<feature type="region of interest" description="Disordered" evidence="10">
    <location>
        <begin position="585"/>
        <end position="634"/>
    </location>
</feature>
<dbReference type="InterPro" id="IPR050717">
    <property type="entry name" value="C2H2-ZF_Transcription_Reg"/>
</dbReference>
<dbReference type="Proteomes" id="UP000614610">
    <property type="component" value="Unassembled WGS sequence"/>
</dbReference>
<dbReference type="GO" id="GO:0000981">
    <property type="term" value="F:DNA-binding transcription factor activity, RNA polymerase II-specific"/>
    <property type="evidence" value="ECO:0007669"/>
    <property type="project" value="TreeGrafter"/>
</dbReference>
<accession>A0A6G1MAY6</accession>
<dbReference type="GO" id="GO:0008270">
    <property type="term" value="F:zinc ion binding"/>
    <property type="evidence" value="ECO:0007669"/>
    <property type="project" value="UniProtKB-KW"/>
</dbReference>
<reference evidence="15 16" key="1">
    <citation type="submission" date="2019-06" db="EMBL/GenBank/DDBJ databases">
        <authorList>
            <person name="Palmer J.M."/>
        </authorList>
    </citation>
    <scope>NUCLEOTIDE SEQUENCE [LARGE SCALE GENOMIC DNA]</scope>
    <source>
        <strain evidence="13 15">TWF106</strain>
        <strain evidence="14 16">TWF191</strain>
        <strain evidence="12">TWF679</strain>
    </source>
</reference>
<dbReference type="PANTHER" id="PTHR14196:SF0">
    <property type="entry name" value="PROTEIN BOWEL"/>
    <property type="match status" value="1"/>
</dbReference>
<feature type="compositionally biased region" description="Low complexity" evidence="10">
    <location>
        <begin position="316"/>
        <end position="326"/>
    </location>
</feature>
<dbReference type="Proteomes" id="UP000483672">
    <property type="component" value="Unassembled WGS sequence"/>
</dbReference>
<evidence type="ECO:0000259" key="11">
    <source>
        <dbReference type="PROSITE" id="PS50157"/>
    </source>
</evidence>
<dbReference type="FunFam" id="3.30.160.60:FF:002343">
    <property type="entry name" value="Zinc finger protein 33A"/>
    <property type="match status" value="1"/>
</dbReference>
<dbReference type="EMBL" id="WIWT01000025">
    <property type="protein sequence ID" value="KAF3213436.1"/>
    <property type="molecule type" value="Genomic_DNA"/>
</dbReference>
<dbReference type="EMBL" id="WIWS01000004">
    <property type="protein sequence ID" value="KAF3228319.1"/>
    <property type="molecule type" value="Genomic_DNA"/>
</dbReference>
<evidence type="ECO:0000256" key="9">
    <source>
        <dbReference type="PROSITE-ProRule" id="PRU00042"/>
    </source>
</evidence>
<feature type="region of interest" description="Disordered" evidence="10">
    <location>
        <begin position="709"/>
        <end position="757"/>
    </location>
</feature>
<evidence type="ECO:0000256" key="2">
    <source>
        <dbReference type="ARBA" id="ARBA00022723"/>
    </source>
</evidence>
<evidence type="ECO:0000256" key="6">
    <source>
        <dbReference type="ARBA" id="ARBA00023015"/>
    </source>
</evidence>
<sequence length="874" mass="94859">MADGFQAVNKMSSAYVTPPYSQPMQAGPTQSMASQPAPKPQQLSQSQSPFSMAAPLPQHQPQQSKPFTFGQPTSHPRSELQQQQNQPSSRPPPPSFPFNTPHVQFATPPNPQFRPQQVPQQVGLGGFNFPRTTGQAVGAPGEGQNVGSQGQNNSTTEPSIGHGARGARGHKKKLSISTATAALKLADNDDSPAVGSENSTPGGSVSATSATGTTASAPASGTTATKGKKKKQQKFFCEGFEGCNLSFTRSEHLLRHVRKHTGERPFHCHCGRAFSRMDNLRQHSTTVHADEYIPPDSLAATGARYPRNKTERKQSSGRARSSTTGSMPPPQSPAHPPDAMAVEYPPETQAQVPQESQSDAGRRRARPHSLFIPSEVSKQRRPLIYQGSTTEYAASSPLTTPTSTTFTNSALGQSPLTSPLFPAIPVPRTSSPSNNSPASSWQNRRLSQPQQAQPQQQQSHGVGNGFQIPPVPQRGNGPMLPPLRDLAQIQQQHQQQQQQQHQQQHHTHTPTVHGPAPPTPVESEMAEPPTPSRKRSRKEPEEDNRRRTWHPGTFSGFVPPKDEEMPTLPPVHTLFSSINSIPTPATTFSSPSHSNRNSFTFPQSPLQQMSLPSHEPTFDSIPTPSTRRSSFNQNENPQFLQERSHSMYGNQSAMRKTPPSRLKLERHSWAPNHFSGLSAETYPPTTMSSAQGGFLAPPERHYDDGPTPTKAEAFPKTPRTAIPANGPTRLVFTGRQDRQGSSDDSDNNDVVITPASSVDTDGAQKLSLKHVLGIETDAPTNERFMPFGSLSSAAFHASSTTFGSFGSPNMSRPRSIGAHPQHLHPTHQPSSRPHSGQFGVDRSSSHGSLDVLAEAARIDTDIRRPSLDHRMDLS</sequence>
<comment type="caution">
    <text evidence="13">The sequence shown here is derived from an EMBL/GenBank/DDBJ whole genome shotgun (WGS) entry which is preliminary data.</text>
</comment>
<evidence type="ECO:0000256" key="5">
    <source>
        <dbReference type="ARBA" id="ARBA00022833"/>
    </source>
</evidence>
<dbReference type="PROSITE" id="PS50157">
    <property type="entry name" value="ZINC_FINGER_C2H2_2"/>
    <property type="match status" value="2"/>
</dbReference>
<keyword evidence="5" id="KW-0862">Zinc</keyword>
<feature type="compositionally biased region" description="Polar residues" evidence="10">
    <location>
        <begin position="620"/>
        <end position="634"/>
    </location>
</feature>
<feature type="compositionally biased region" description="Low complexity" evidence="10">
    <location>
        <begin position="490"/>
        <end position="502"/>
    </location>
</feature>
<feature type="domain" description="C2H2-type" evidence="11">
    <location>
        <begin position="235"/>
        <end position="265"/>
    </location>
</feature>
<feature type="region of interest" description="Disordered" evidence="10">
    <location>
        <begin position="187"/>
        <end position="229"/>
    </location>
</feature>
<dbReference type="PANTHER" id="PTHR14196">
    <property type="entry name" value="ODD-SKIPPED - RELATED"/>
    <property type="match status" value="1"/>
</dbReference>
<evidence type="ECO:0000256" key="4">
    <source>
        <dbReference type="ARBA" id="ARBA00022771"/>
    </source>
</evidence>
<feature type="compositionally biased region" description="Polar residues" evidence="10">
    <location>
        <begin position="348"/>
        <end position="359"/>
    </location>
</feature>
<dbReference type="InterPro" id="IPR013087">
    <property type="entry name" value="Znf_C2H2_type"/>
</dbReference>
<feature type="domain" description="C2H2-type" evidence="11">
    <location>
        <begin position="266"/>
        <end position="293"/>
    </location>
</feature>
<feature type="compositionally biased region" description="Low complexity" evidence="10">
    <location>
        <begin position="34"/>
        <end position="51"/>
    </location>
</feature>
<dbReference type="EMBL" id="WIWT01000025">
    <property type="protein sequence ID" value="KAF3213437.1"/>
    <property type="molecule type" value="Genomic_DNA"/>
</dbReference>
<dbReference type="SUPFAM" id="SSF57667">
    <property type="entry name" value="beta-beta-alpha zinc fingers"/>
    <property type="match status" value="1"/>
</dbReference>
<gene>
    <name evidence="13" type="ORF">TWF106_007350</name>
    <name evidence="14" type="ORF">TWF191_002455</name>
    <name evidence="12" type="ORF">TWF679_005253</name>
</gene>
<evidence type="ECO:0000313" key="13">
    <source>
        <dbReference type="EMBL" id="KAF3228319.1"/>
    </source>
</evidence>
<proteinExistence type="predicted"/>
<feature type="compositionally biased region" description="Low complexity" evidence="10">
    <location>
        <begin position="448"/>
        <end position="458"/>
    </location>
</feature>
<feature type="compositionally biased region" description="Low complexity" evidence="10">
    <location>
        <begin position="395"/>
        <end position="409"/>
    </location>
</feature>
<feature type="region of interest" description="Disordered" evidence="10">
    <location>
        <begin position="286"/>
        <end position="566"/>
    </location>
</feature>
<feature type="compositionally biased region" description="Low complexity" evidence="10">
    <location>
        <begin position="113"/>
        <end position="122"/>
    </location>
</feature>
<feature type="region of interest" description="Disordered" evidence="10">
    <location>
        <begin position="16"/>
        <end position="173"/>
    </location>
</feature>
<evidence type="ECO:0000256" key="7">
    <source>
        <dbReference type="ARBA" id="ARBA00023163"/>
    </source>
</evidence>
<feature type="compositionally biased region" description="Polar residues" evidence="10">
    <location>
        <begin position="585"/>
        <end position="611"/>
    </location>
</feature>
<keyword evidence="6" id="KW-0805">Transcription regulation</keyword>
<dbReference type="OrthoDB" id="10018191at2759"/>
<feature type="compositionally biased region" description="Low complexity" evidence="10">
    <location>
        <begin position="199"/>
        <end position="225"/>
    </location>
</feature>
<evidence type="ECO:0000313" key="15">
    <source>
        <dbReference type="Proteomes" id="UP000472727"/>
    </source>
</evidence>
<feature type="compositionally biased region" description="Polar residues" evidence="10">
    <location>
        <begin position="145"/>
        <end position="158"/>
    </location>
</feature>
<feature type="compositionally biased region" description="Low complexity" evidence="10">
    <location>
        <begin position="79"/>
        <end position="88"/>
    </location>
</feature>
<evidence type="ECO:0000313" key="16">
    <source>
        <dbReference type="Proteomes" id="UP000483672"/>
    </source>
</evidence>
<protein>
    <recommendedName>
        <fullName evidence="11">C2H2-type domain-containing protein</fullName>
    </recommendedName>
</protein>
<keyword evidence="8" id="KW-0539">Nucleus</keyword>
<feature type="compositionally biased region" description="Pro residues" evidence="10">
    <location>
        <begin position="327"/>
        <end position="336"/>
    </location>
</feature>
<keyword evidence="3" id="KW-0677">Repeat</keyword>
<keyword evidence="4 9" id="KW-0863">Zinc-finger</keyword>
<comment type="subcellular location">
    <subcellularLocation>
        <location evidence="1">Nucleus</location>
    </subcellularLocation>
</comment>
<feature type="compositionally biased region" description="Low complexity" evidence="10">
    <location>
        <begin position="430"/>
        <end position="440"/>
    </location>
</feature>
<organism evidence="13 15">
    <name type="scientific">Orbilia oligospora</name>
    <name type="common">Nematode-trapping fungus</name>
    <name type="synonym">Arthrobotrys oligospora</name>
    <dbReference type="NCBI Taxonomy" id="2813651"/>
    <lineage>
        <taxon>Eukaryota</taxon>
        <taxon>Fungi</taxon>
        <taxon>Dikarya</taxon>
        <taxon>Ascomycota</taxon>
        <taxon>Pezizomycotina</taxon>
        <taxon>Orbiliomycetes</taxon>
        <taxon>Orbiliales</taxon>
        <taxon>Orbiliaceae</taxon>
        <taxon>Orbilia</taxon>
    </lineage>
</organism>
<feature type="compositionally biased region" description="Polar residues" evidence="10">
    <location>
        <begin position="22"/>
        <end position="33"/>
    </location>
</feature>